<organism evidence="2 3">
    <name type="scientific">Sphaerimonospora thailandensis</name>
    <dbReference type="NCBI Taxonomy" id="795644"/>
    <lineage>
        <taxon>Bacteria</taxon>
        <taxon>Bacillati</taxon>
        <taxon>Actinomycetota</taxon>
        <taxon>Actinomycetes</taxon>
        <taxon>Streptosporangiales</taxon>
        <taxon>Streptosporangiaceae</taxon>
        <taxon>Sphaerimonospora</taxon>
    </lineage>
</organism>
<gene>
    <name evidence="2" type="ORF">Mth01_48330</name>
</gene>
<dbReference type="InterPro" id="IPR049492">
    <property type="entry name" value="BD-FAE-like_dom"/>
</dbReference>
<proteinExistence type="predicted"/>
<dbReference type="Proteomes" id="UP000610966">
    <property type="component" value="Unassembled WGS sequence"/>
</dbReference>
<comment type="caution">
    <text evidence="2">The sequence shown here is derived from an EMBL/GenBank/DDBJ whole genome shotgun (WGS) entry which is preliminary data.</text>
</comment>
<dbReference type="SUPFAM" id="SSF53474">
    <property type="entry name" value="alpha/beta-Hydrolases"/>
    <property type="match status" value="1"/>
</dbReference>
<evidence type="ECO:0000313" key="2">
    <source>
        <dbReference type="EMBL" id="GIH72580.1"/>
    </source>
</evidence>
<dbReference type="Pfam" id="PF20434">
    <property type="entry name" value="BD-FAE"/>
    <property type="match status" value="1"/>
</dbReference>
<feature type="domain" description="BD-FAE-like" evidence="1">
    <location>
        <begin position="7"/>
        <end position="68"/>
    </location>
</feature>
<sequence>MDLEPLACALVELGYRVAVVEYRPCWDGGAWPTAVHDCRDSLRALASQGEHWEDAVLVGHSAGAHLLLSAVAGSGAASMLLLAPVAELERAAALDVGKGAVAGFLAAHLASGGGIADATPRITARDVESVTVVAAGCDQAVPAELTDHQQLWLESQGVPARLVQVAGARHMHLVNPDRPAHRTVLRELAELASRIPAPGGRR</sequence>
<dbReference type="EMBL" id="BOOG01000055">
    <property type="protein sequence ID" value="GIH72580.1"/>
    <property type="molecule type" value="Genomic_DNA"/>
</dbReference>
<evidence type="ECO:0000259" key="1">
    <source>
        <dbReference type="Pfam" id="PF20434"/>
    </source>
</evidence>
<dbReference type="AlphaFoldDB" id="A0A8J3RD51"/>
<evidence type="ECO:0000313" key="3">
    <source>
        <dbReference type="Proteomes" id="UP000610966"/>
    </source>
</evidence>
<protein>
    <recommendedName>
        <fullName evidence="1">BD-FAE-like domain-containing protein</fullName>
    </recommendedName>
</protein>
<name>A0A8J3RD51_9ACTN</name>
<dbReference type="InterPro" id="IPR029058">
    <property type="entry name" value="AB_hydrolase_fold"/>
</dbReference>
<reference evidence="2" key="1">
    <citation type="submission" date="2021-01" db="EMBL/GenBank/DDBJ databases">
        <title>Whole genome shotgun sequence of Sphaerimonospora thailandensis NBRC 107569.</title>
        <authorList>
            <person name="Komaki H."/>
            <person name="Tamura T."/>
        </authorList>
    </citation>
    <scope>NUCLEOTIDE SEQUENCE</scope>
    <source>
        <strain evidence="2">NBRC 107569</strain>
    </source>
</reference>
<accession>A0A8J3RD51</accession>
<dbReference type="Gene3D" id="3.40.50.1820">
    <property type="entry name" value="alpha/beta hydrolase"/>
    <property type="match status" value="1"/>
</dbReference>
<keyword evidence="3" id="KW-1185">Reference proteome</keyword>